<proteinExistence type="predicted"/>
<keyword evidence="3" id="KW-1185">Reference proteome</keyword>
<evidence type="ECO:0000313" key="2">
    <source>
        <dbReference type="EMBL" id="CAG9568477.1"/>
    </source>
</evidence>
<reference evidence="2" key="1">
    <citation type="submission" date="2021-09" db="EMBL/GenBank/DDBJ databases">
        <authorList>
            <person name="Martin H S."/>
        </authorList>
    </citation>
    <scope>NUCLEOTIDE SEQUENCE</scope>
</reference>
<accession>A0A8J2VW37</accession>
<evidence type="ECO:0000256" key="1">
    <source>
        <dbReference type="SAM" id="MobiDB-lite"/>
    </source>
</evidence>
<evidence type="ECO:0000313" key="3">
    <source>
        <dbReference type="Proteomes" id="UP000789524"/>
    </source>
</evidence>
<dbReference type="Proteomes" id="UP000789524">
    <property type="component" value="Unassembled WGS sequence"/>
</dbReference>
<sequence length="122" mass="13889">MSSELVRQALAFVDPDESNIKSKKKKRNNSQGDLNTVNPFKNRSKKKQKIIKKSKEELAEENIKKLLSLSTPTEAANLDKIIKRAVKGKPLEEKTDIKVGQEKSILFPEESFGDFEKTYFCS</sequence>
<dbReference type="Pfam" id="PF15684">
    <property type="entry name" value="AROS"/>
    <property type="match status" value="1"/>
</dbReference>
<feature type="compositionally biased region" description="Polar residues" evidence="1">
    <location>
        <begin position="31"/>
        <end position="41"/>
    </location>
</feature>
<protein>
    <submittedName>
        <fullName evidence="2">(African queen) hypothetical protein</fullName>
    </submittedName>
</protein>
<organism evidence="2 3">
    <name type="scientific">Danaus chrysippus</name>
    <name type="common">African queen</name>
    <dbReference type="NCBI Taxonomy" id="151541"/>
    <lineage>
        <taxon>Eukaryota</taxon>
        <taxon>Metazoa</taxon>
        <taxon>Ecdysozoa</taxon>
        <taxon>Arthropoda</taxon>
        <taxon>Hexapoda</taxon>
        <taxon>Insecta</taxon>
        <taxon>Pterygota</taxon>
        <taxon>Neoptera</taxon>
        <taxon>Endopterygota</taxon>
        <taxon>Lepidoptera</taxon>
        <taxon>Glossata</taxon>
        <taxon>Ditrysia</taxon>
        <taxon>Papilionoidea</taxon>
        <taxon>Nymphalidae</taxon>
        <taxon>Danainae</taxon>
        <taxon>Danaini</taxon>
        <taxon>Danaina</taxon>
        <taxon>Danaus</taxon>
        <taxon>Anosia</taxon>
    </lineage>
</organism>
<feature type="region of interest" description="Disordered" evidence="1">
    <location>
        <begin position="17"/>
        <end position="49"/>
    </location>
</feature>
<dbReference type="AlphaFoldDB" id="A0A8J2VW37"/>
<name>A0A8J2VW37_9NEOP</name>
<dbReference type="EMBL" id="CAKASE010000061">
    <property type="protein sequence ID" value="CAG9568477.1"/>
    <property type="molecule type" value="Genomic_DNA"/>
</dbReference>
<comment type="caution">
    <text evidence="2">The sequence shown here is derived from an EMBL/GenBank/DDBJ whole genome shotgun (WGS) entry which is preliminary data.</text>
</comment>
<dbReference type="OrthoDB" id="6493910at2759"/>
<dbReference type="InterPro" id="IPR023262">
    <property type="entry name" value="AROS"/>
</dbReference>
<gene>
    <name evidence="2" type="ORF">DCHRY22_LOCUS8355</name>
</gene>